<keyword evidence="2" id="KW-1185">Reference proteome</keyword>
<dbReference type="OMA" id="WHDKPHI"/>
<dbReference type="AlphaFoldDB" id="A0A1Y2FQ70"/>
<comment type="caution">
    <text evidence="1">The sequence shown here is derived from an EMBL/GenBank/DDBJ whole genome shotgun (WGS) entry which is preliminary data.</text>
</comment>
<dbReference type="EMBL" id="MCFI01000003">
    <property type="protein sequence ID" value="ORY86079.1"/>
    <property type="molecule type" value="Genomic_DNA"/>
</dbReference>
<dbReference type="RefSeq" id="XP_040727261.1">
    <property type="nucleotide sequence ID" value="XM_040870925.1"/>
</dbReference>
<evidence type="ECO:0000313" key="1">
    <source>
        <dbReference type="EMBL" id="ORY86079.1"/>
    </source>
</evidence>
<name>A0A1Y2FQ70_PROLT</name>
<evidence type="ECO:0000313" key="2">
    <source>
        <dbReference type="Proteomes" id="UP000193685"/>
    </source>
</evidence>
<dbReference type="GeneID" id="63787524"/>
<proteinExistence type="predicted"/>
<dbReference type="OrthoDB" id="414322at2759"/>
<gene>
    <name evidence="1" type="ORF">BCR37DRAFT_390877</name>
</gene>
<organism evidence="1 2">
    <name type="scientific">Protomyces lactucae-debilis</name>
    <dbReference type="NCBI Taxonomy" id="2754530"/>
    <lineage>
        <taxon>Eukaryota</taxon>
        <taxon>Fungi</taxon>
        <taxon>Dikarya</taxon>
        <taxon>Ascomycota</taxon>
        <taxon>Taphrinomycotina</taxon>
        <taxon>Taphrinomycetes</taxon>
        <taxon>Taphrinales</taxon>
        <taxon>Protomycetaceae</taxon>
        <taxon>Protomyces</taxon>
    </lineage>
</organism>
<reference evidence="1 2" key="1">
    <citation type="submission" date="2016-07" db="EMBL/GenBank/DDBJ databases">
        <title>Pervasive Adenine N6-methylation of Active Genes in Fungi.</title>
        <authorList>
            <consortium name="DOE Joint Genome Institute"/>
            <person name="Mondo S.J."/>
            <person name="Dannebaum R.O."/>
            <person name="Kuo R.C."/>
            <person name="Labutti K."/>
            <person name="Haridas S."/>
            <person name="Kuo A."/>
            <person name="Salamov A."/>
            <person name="Ahrendt S.R."/>
            <person name="Lipzen A."/>
            <person name="Sullivan W."/>
            <person name="Andreopoulos W.B."/>
            <person name="Clum A."/>
            <person name="Lindquist E."/>
            <person name="Daum C."/>
            <person name="Ramamoorthy G.K."/>
            <person name="Gryganskyi A."/>
            <person name="Culley D."/>
            <person name="Magnuson J.K."/>
            <person name="James T.Y."/>
            <person name="O'Malley M.A."/>
            <person name="Stajich J.E."/>
            <person name="Spatafora J.W."/>
            <person name="Visel A."/>
            <person name="Grigoriev I.V."/>
        </authorList>
    </citation>
    <scope>NUCLEOTIDE SEQUENCE [LARGE SCALE GENOMIC DNA]</scope>
    <source>
        <strain evidence="1 2">12-1054</strain>
    </source>
</reference>
<sequence>MTSSCTVILTTSPIPSCPSTELLEESLHSLPAVLKQANLVIVFDTPSRLAEQSRLKKGWVAPEIANVYPEYISRVKNLFGPVGTGWFEHKASVSRPQDEQFKSRVVFLQPDRRMGFGWAVHLALKFVATPLVLVLQHDWIFRCCLDSMGDLIDIMLQESAVQYITFITRGTQRYLSTTVTSHANFQGVFDQFSKDPSMERIASLGLVPCMHFFDRPHLCNVDTYQKVFATRICKRGQFLEDSFGTCYLTGIQQAKGKEEAFAAWQEFGCFLYCPEDGSNIVLSHTHGRLVLEKKAQMERIQAYIAKNNKAMGDINH</sequence>
<protein>
    <submittedName>
        <fullName evidence="1">Uncharacterized protein</fullName>
    </submittedName>
</protein>
<dbReference type="Proteomes" id="UP000193685">
    <property type="component" value="Unassembled WGS sequence"/>
</dbReference>
<accession>A0A1Y2FQ70</accession>
<dbReference type="STRING" id="56484.A0A1Y2FQ70"/>